<dbReference type="InterPro" id="IPR006680">
    <property type="entry name" value="Amidohydro-rel"/>
</dbReference>
<keyword evidence="3 7" id="KW-0378">Hydrolase</keyword>
<feature type="binding site" evidence="7">
    <location>
        <position position="252"/>
    </location>
    <ligand>
        <name>Zn(2+)</name>
        <dbReference type="ChEBI" id="CHEBI:29105"/>
    </ligand>
</feature>
<feature type="binding site" evidence="7">
    <location>
        <position position="252"/>
    </location>
    <ligand>
        <name>Fe(3+)</name>
        <dbReference type="ChEBI" id="CHEBI:29034"/>
    </ligand>
</feature>
<feature type="binding site" evidence="7">
    <location>
        <position position="83"/>
    </location>
    <ligand>
        <name>Fe(3+)</name>
        <dbReference type="ChEBI" id="CHEBI:29034"/>
    </ligand>
</feature>
<dbReference type="InterPro" id="IPR032466">
    <property type="entry name" value="Metal_Hydrolase"/>
</dbReference>
<dbReference type="AlphaFoldDB" id="A0A5K7SDK3"/>
<feature type="binding site" evidence="7">
    <location>
        <position position="331"/>
    </location>
    <ligand>
        <name>4-imidazolone-5-propanoate</name>
        <dbReference type="ChEBI" id="CHEBI:77893"/>
    </ligand>
</feature>
<comment type="subcellular location">
    <subcellularLocation>
        <location evidence="7">Cytoplasm</location>
    </subcellularLocation>
</comment>
<dbReference type="InterPro" id="IPR011059">
    <property type="entry name" value="Metal-dep_hydrolase_composite"/>
</dbReference>
<dbReference type="GO" id="GO:0005506">
    <property type="term" value="F:iron ion binding"/>
    <property type="evidence" value="ECO:0007669"/>
    <property type="project" value="UniProtKB-UniRule"/>
</dbReference>
<evidence type="ECO:0000256" key="1">
    <source>
        <dbReference type="ARBA" id="ARBA00012864"/>
    </source>
</evidence>
<evidence type="ECO:0000313" key="10">
    <source>
        <dbReference type="Proteomes" id="UP001193389"/>
    </source>
</evidence>
<keyword evidence="6 7" id="KW-0408">Iron</keyword>
<dbReference type="HAMAP" id="MF_00372">
    <property type="entry name" value="HutI"/>
    <property type="match status" value="1"/>
</dbReference>
<evidence type="ECO:0000256" key="4">
    <source>
        <dbReference type="ARBA" id="ARBA00022808"/>
    </source>
</evidence>
<comment type="catalytic activity">
    <reaction evidence="7">
        <text>4-imidazolone-5-propanoate + H2O = N-formimidoyl-L-glutamate</text>
        <dbReference type="Rhea" id="RHEA:23660"/>
        <dbReference type="ChEBI" id="CHEBI:15377"/>
        <dbReference type="ChEBI" id="CHEBI:58928"/>
        <dbReference type="ChEBI" id="CHEBI:77893"/>
        <dbReference type="EC" id="3.5.2.7"/>
    </reaction>
</comment>
<feature type="binding site" evidence="7">
    <location>
        <position position="155"/>
    </location>
    <ligand>
        <name>4-imidazolone-5-propanoate</name>
        <dbReference type="ChEBI" id="CHEBI:77893"/>
    </ligand>
</feature>
<feature type="binding site" evidence="7">
    <location>
        <position position="326"/>
    </location>
    <ligand>
        <name>Zn(2+)</name>
        <dbReference type="ChEBI" id="CHEBI:29105"/>
    </ligand>
</feature>
<evidence type="ECO:0000256" key="6">
    <source>
        <dbReference type="ARBA" id="ARBA00023004"/>
    </source>
</evidence>
<comment type="similarity">
    <text evidence="7">Belongs to the metallo-dependent hydrolases superfamily. HutI family.</text>
</comment>
<keyword evidence="4 7" id="KW-0369">Histidine metabolism</keyword>
<keyword evidence="5 7" id="KW-0862">Zinc</keyword>
<evidence type="ECO:0000259" key="8">
    <source>
        <dbReference type="Pfam" id="PF01979"/>
    </source>
</evidence>
<evidence type="ECO:0000313" key="9">
    <source>
        <dbReference type="EMBL" id="BBE19653.1"/>
    </source>
</evidence>
<dbReference type="Gene3D" id="3.20.20.140">
    <property type="entry name" value="Metal-dependent hydrolases"/>
    <property type="match status" value="1"/>
</dbReference>
<comment type="cofactor">
    <cofactor evidence="7">
        <name>Zn(2+)</name>
        <dbReference type="ChEBI" id="CHEBI:29105"/>
    </cofactor>
    <cofactor evidence="7">
        <name>Fe(3+)</name>
        <dbReference type="ChEBI" id="CHEBI:29034"/>
    </cofactor>
    <text evidence="7">Binds 1 zinc or iron ion per subunit.</text>
</comment>
<dbReference type="Proteomes" id="UP001193389">
    <property type="component" value="Chromosome"/>
</dbReference>
<dbReference type="UniPathway" id="UPA00379">
    <property type="reaction ID" value="UER00551"/>
</dbReference>
<dbReference type="RefSeq" id="WP_318347878.1">
    <property type="nucleotide sequence ID" value="NZ_AP018694.1"/>
</dbReference>
<dbReference type="Gene3D" id="2.30.40.10">
    <property type="entry name" value="Urease, subunit C, domain 1"/>
    <property type="match status" value="1"/>
</dbReference>
<feature type="binding site" evidence="7">
    <location>
        <position position="255"/>
    </location>
    <ligand>
        <name>4-imidazolone-5-propanoate</name>
        <dbReference type="ChEBI" id="CHEBI:77893"/>
    </ligand>
</feature>
<dbReference type="SUPFAM" id="SSF51556">
    <property type="entry name" value="Metallo-dependent hydrolases"/>
    <property type="match status" value="1"/>
</dbReference>
<evidence type="ECO:0000256" key="7">
    <source>
        <dbReference type="HAMAP-Rule" id="MF_00372"/>
    </source>
</evidence>
<dbReference type="EMBL" id="AP018694">
    <property type="protein sequence ID" value="BBE19653.1"/>
    <property type="molecule type" value="Genomic_DNA"/>
</dbReference>
<feature type="binding site" evidence="7">
    <location>
        <position position="155"/>
    </location>
    <ligand>
        <name>N-formimidoyl-L-glutamate</name>
        <dbReference type="ChEBI" id="CHEBI:58928"/>
    </ligand>
</feature>
<feature type="domain" description="Amidohydrolase-related" evidence="8">
    <location>
        <begin position="304"/>
        <end position="414"/>
    </location>
</feature>
<keyword evidence="2 7" id="KW-0479">Metal-binding</keyword>
<feature type="binding site" evidence="7">
    <location>
        <position position="85"/>
    </location>
    <ligand>
        <name>Fe(3+)</name>
        <dbReference type="ChEBI" id="CHEBI:29034"/>
    </ligand>
</feature>
<dbReference type="PANTHER" id="PTHR42752">
    <property type="entry name" value="IMIDAZOLONEPROPIONASE"/>
    <property type="match status" value="1"/>
</dbReference>
<dbReference type="GO" id="GO:0008270">
    <property type="term" value="F:zinc ion binding"/>
    <property type="evidence" value="ECO:0007669"/>
    <property type="project" value="UniProtKB-UniRule"/>
</dbReference>
<organism evidence="9 10">
    <name type="scientific">Aquipluma nitroreducens</name>
    <dbReference type="NCBI Taxonomy" id="2010828"/>
    <lineage>
        <taxon>Bacteria</taxon>
        <taxon>Pseudomonadati</taxon>
        <taxon>Bacteroidota</taxon>
        <taxon>Bacteroidia</taxon>
        <taxon>Marinilabiliales</taxon>
        <taxon>Prolixibacteraceae</taxon>
        <taxon>Aquipluma</taxon>
    </lineage>
</organism>
<dbReference type="SUPFAM" id="SSF51338">
    <property type="entry name" value="Composite domain of metallo-dependent hydrolases"/>
    <property type="match status" value="2"/>
</dbReference>
<gene>
    <name evidence="7" type="primary">hutI</name>
    <name evidence="9" type="ORF">AQPE_3841</name>
</gene>
<dbReference type="GO" id="GO:0019556">
    <property type="term" value="P:L-histidine catabolic process to glutamate and formamide"/>
    <property type="evidence" value="ECO:0007669"/>
    <property type="project" value="UniProtKB-UniRule"/>
</dbReference>
<dbReference type="KEGG" id="anf:AQPE_3841"/>
<reference evidence="9" key="1">
    <citation type="journal article" date="2020" name="Int. J. Syst. Evol. Microbiol.">
        <title>Aquipluma nitroreducens gen. nov. sp. nov., a novel facultatively anaerobic bacterium isolated from a freshwater lake.</title>
        <authorList>
            <person name="Watanabe M."/>
            <person name="Kojima H."/>
            <person name="Fukui M."/>
        </authorList>
    </citation>
    <scope>NUCLEOTIDE SEQUENCE</scope>
    <source>
        <strain evidence="9">MeG22</strain>
    </source>
</reference>
<keyword evidence="10" id="KW-1185">Reference proteome</keyword>
<sequence length="415" mass="45802">MRLILENIKELVQVDPQSRLWVAGKSMAEVQTIKNAFLLIKGEQIIDFGPMEELSRSDFEADDLIMEIDCSGKMVFPSYCDSHTHLVFAATRELEFVDRIKGLTYEEIAKNGGGILNSAKRLQEMPEDELYEQAMLRLEEIALTGTGAVEIKSGYGLTTESELKMLRVILRMKQHSPLMIKSTFLAHAFPLEFKGRHEDYMNLLINEMMPLIAAEELADYVDVFCDRGFFTMEESERILMAGIKLGMQGKIHANELANSGGVQVGVKYNAVSADHLEFVGDEEISSLLGSETMPTVLPGAAFFLNLKLAPVRKMIDSGLPVALASDYNPGTSPSGNMNFIQSLGCLRYGMTPEETIHATTINSAYAMGISESYGSIAKGKVANLFITKEISSYAAIPYSFGSNLIETVILNGEIQ</sequence>
<dbReference type="NCBIfam" id="TIGR01224">
    <property type="entry name" value="hutI"/>
    <property type="match status" value="1"/>
</dbReference>
<dbReference type="InterPro" id="IPR005920">
    <property type="entry name" value="HutI"/>
</dbReference>
<feature type="binding site" evidence="7">
    <location>
        <position position="330"/>
    </location>
    <ligand>
        <name>N-formimidoyl-L-glutamate</name>
        <dbReference type="ChEBI" id="CHEBI:58928"/>
    </ligand>
</feature>
<dbReference type="EC" id="3.5.2.7" evidence="1 7"/>
<evidence type="ECO:0000256" key="5">
    <source>
        <dbReference type="ARBA" id="ARBA00022833"/>
    </source>
</evidence>
<accession>A0A5K7SDK3</accession>
<protein>
    <recommendedName>
        <fullName evidence="1 7">Imidazolonepropionase</fullName>
        <ecNumber evidence="1 7">3.5.2.7</ecNumber>
    </recommendedName>
    <alternativeName>
        <fullName evidence="7">Imidazolone-5-propionate hydrolase</fullName>
    </alternativeName>
</protein>
<feature type="binding site" evidence="7">
    <location>
        <position position="328"/>
    </location>
    <ligand>
        <name>N-formimidoyl-L-glutamate</name>
        <dbReference type="ChEBI" id="CHEBI:58928"/>
    </ligand>
</feature>
<feature type="binding site" evidence="7">
    <location>
        <position position="187"/>
    </location>
    <ligand>
        <name>4-imidazolone-5-propanoate</name>
        <dbReference type="ChEBI" id="CHEBI:77893"/>
    </ligand>
</feature>
<comment type="function">
    <text evidence="7">Catalyzes the hydrolytic cleavage of the carbon-nitrogen bond in imidazolone-5-propanoate to yield N-formimidoyl-L-glutamate. It is the third step in the universal histidine degradation pathway.</text>
</comment>
<evidence type="ECO:0000256" key="3">
    <source>
        <dbReference type="ARBA" id="ARBA00022801"/>
    </source>
</evidence>
<dbReference type="GO" id="GO:0050480">
    <property type="term" value="F:imidazolonepropionase activity"/>
    <property type="evidence" value="ECO:0007669"/>
    <property type="project" value="UniProtKB-UniRule"/>
</dbReference>
<dbReference type="Pfam" id="PF01979">
    <property type="entry name" value="Amidohydro_1"/>
    <property type="match status" value="1"/>
</dbReference>
<dbReference type="GO" id="GO:0019557">
    <property type="term" value="P:L-histidine catabolic process to glutamate and formate"/>
    <property type="evidence" value="ECO:0007669"/>
    <property type="project" value="UniProtKB-UniPathway"/>
</dbReference>
<feature type="binding site" evidence="7">
    <location>
        <position position="92"/>
    </location>
    <ligand>
        <name>4-imidazolone-5-propanoate</name>
        <dbReference type="ChEBI" id="CHEBI:77893"/>
    </ligand>
</feature>
<feature type="binding site" evidence="7">
    <location>
        <position position="326"/>
    </location>
    <ligand>
        <name>Fe(3+)</name>
        <dbReference type="ChEBI" id="CHEBI:29034"/>
    </ligand>
</feature>
<comment type="pathway">
    <text evidence="7">Amino-acid degradation; L-histidine degradation into L-glutamate; N-formimidoyl-L-glutamate from L-histidine: step 3/3.</text>
</comment>
<name>A0A5K7SDK3_9BACT</name>
<feature type="binding site" evidence="7">
    <location>
        <position position="83"/>
    </location>
    <ligand>
        <name>Zn(2+)</name>
        <dbReference type="ChEBI" id="CHEBI:29105"/>
    </ligand>
</feature>
<dbReference type="PANTHER" id="PTHR42752:SF1">
    <property type="entry name" value="IMIDAZOLONEPROPIONASE-RELATED"/>
    <property type="match status" value="1"/>
</dbReference>
<dbReference type="GO" id="GO:0005737">
    <property type="term" value="C:cytoplasm"/>
    <property type="evidence" value="ECO:0007669"/>
    <property type="project" value="UniProtKB-SubCell"/>
</dbReference>
<evidence type="ECO:0000256" key="2">
    <source>
        <dbReference type="ARBA" id="ARBA00022723"/>
    </source>
</evidence>
<keyword evidence="7" id="KW-0963">Cytoplasm</keyword>
<proteinExistence type="inferred from homology"/>
<feature type="binding site" evidence="7">
    <location>
        <position position="85"/>
    </location>
    <ligand>
        <name>Zn(2+)</name>
        <dbReference type="ChEBI" id="CHEBI:29105"/>
    </ligand>
</feature>